<evidence type="ECO:0000256" key="1">
    <source>
        <dbReference type="ARBA" id="ARBA00023157"/>
    </source>
</evidence>
<comment type="caution">
    <text evidence="4">The sequence shown here is derived from an EMBL/GenBank/DDBJ whole genome shotgun (WGS) entry which is preliminary data.</text>
</comment>
<dbReference type="InterPro" id="IPR018114">
    <property type="entry name" value="TRYPSIN_HIS"/>
</dbReference>
<dbReference type="Gene3D" id="2.40.10.10">
    <property type="entry name" value="Trypsin-like serine proteases"/>
    <property type="match status" value="2"/>
</dbReference>
<dbReference type="SMART" id="SM00020">
    <property type="entry name" value="Tryp_SPc"/>
    <property type="match status" value="1"/>
</dbReference>
<feature type="non-terminal residue" evidence="4">
    <location>
        <position position="262"/>
    </location>
</feature>
<dbReference type="Proteomes" id="UP000770717">
    <property type="component" value="Unassembled WGS sequence"/>
</dbReference>
<evidence type="ECO:0000313" key="4">
    <source>
        <dbReference type="EMBL" id="KAG9468288.1"/>
    </source>
</evidence>
<dbReference type="PANTHER" id="PTHR24253:SF187">
    <property type="entry name" value="LOC100037197 PROTEIN"/>
    <property type="match status" value="1"/>
</dbReference>
<dbReference type="FunFam" id="2.40.10.10:FF:000039">
    <property type="entry name" value="Brain-specific serine protease 4"/>
    <property type="match status" value="1"/>
</dbReference>
<protein>
    <recommendedName>
        <fullName evidence="3">Peptidase S1 domain-containing protein</fullName>
    </recommendedName>
</protein>
<dbReference type="PANTHER" id="PTHR24253">
    <property type="entry name" value="TRANSMEMBRANE PROTEASE SERINE"/>
    <property type="match status" value="1"/>
</dbReference>
<evidence type="ECO:0000256" key="2">
    <source>
        <dbReference type="RuleBase" id="RU363034"/>
    </source>
</evidence>
<dbReference type="EMBL" id="WNTK01000951">
    <property type="protein sequence ID" value="KAG9468288.1"/>
    <property type="molecule type" value="Genomic_DNA"/>
</dbReference>
<accession>A0A8J6JM44</accession>
<dbReference type="InterPro" id="IPR043504">
    <property type="entry name" value="Peptidase_S1_PA_chymotrypsin"/>
</dbReference>
<dbReference type="SUPFAM" id="SSF50494">
    <property type="entry name" value="Trypsin-like serine proteases"/>
    <property type="match status" value="1"/>
</dbReference>
<dbReference type="AlphaFoldDB" id="A0A8J6JM44"/>
<dbReference type="InterPro" id="IPR001254">
    <property type="entry name" value="Trypsin_dom"/>
</dbReference>
<dbReference type="Pfam" id="PF00089">
    <property type="entry name" value="Trypsin"/>
    <property type="match status" value="1"/>
</dbReference>
<organism evidence="4 5">
    <name type="scientific">Eleutherodactylus coqui</name>
    <name type="common">Puerto Rican coqui</name>
    <dbReference type="NCBI Taxonomy" id="57060"/>
    <lineage>
        <taxon>Eukaryota</taxon>
        <taxon>Metazoa</taxon>
        <taxon>Chordata</taxon>
        <taxon>Craniata</taxon>
        <taxon>Vertebrata</taxon>
        <taxon>Euteleostomi</taxon>
        <taxon>Amphibia</taxon>
        <taxon>Batrachia</taxon>
        <taxon>Anura</taxon>
        <taxon>Neobatrachia</taxon>
        <taxon>Hyloidea</taxon>
        <taxon>Eleutherodactylidae</taxon>
        <taxon>Eleutherodactylinae</taxon>
        <taxon>Eleutherodactylus</taxon>
        <taxon>Eleutherodactylus</taxon>
    </lineage>
</organism>
<keyword evidence="1" id="KW-1015">Disulfide bond</keyword>
<feature type="domain" description="Peptidase S1" evidence="3">
    <location>
        <begin position="10"/>
        <end position="252"/>
    </location>
</feature>
<dbReference type="CDD" id="cd00190">
    <property type="entry name" value="Tryp_SPc"/>
    <property type="match status" value="1"/>
</dbReference>
<dbReference type="InterPro" id="IPR033116">
    <property type="entry name" value="TRYPSIN_SER"/>
</dbReference>
<keyword evidence="2" id="KW-0378">Hydrolase</keyword>
<name>A0A8J6JM44_ELECQ</name>
<dbReference type="InterPro" id="IPR001314">
    <property type="entry name" value="Peptidase_S1A"/>
</dbReference>
<keyword evidence="2" id="KW-0720">Serine protease</keyword>
<dbReference type="InterPro" id="IPR009003">
    <property type="entry name" value="Peptidase_S1_PA"/>
</dbReference>
<evidence type="ECO:0000313" key="5">
    <source>
        <dbReference type="Proteomes" id="UP000770717"/>
    </source>
</evidence>
<dbReference type="OrthoDB" id="93664at2759"/>
<dbReference type="GO" id="GO:0006508">
    <property type="term" value="P:proteolysis"/>
    <property type="evidence" value="ECO:0007669"/>
    <property type="project" value="UniProtKB-KW"/>
</dbReference>
<evidence type="ECO:0000259" key="3">
    <source>
        <dbReference type="PROSITE" id="PS50240"/>
    </source>
</evidence>
<dbReference type="PRINTS" id="PR00722">
    <property type="entry name" value="CHYMOTRYPSIN"/>
</dbReference>
<keyword evidence="5" id="KW-1185">Reference proteome</keyword>
<dbReference type="PROSITE" id="PS00134">
    <property type="entry name" value="TRYPSIN_HIS"/>
    <property type="match status" value="1"/>
</dbReference>
<dbReference type="GO" id="GO:0004252">
    <property type="term" value="F:serine-type endopeptidase activity"/>
    <property type="evidence" value="ECO:0007669"/>
    <property type="project" value="InterPro"/>
</dbReference>
<sequence length="262" mass="28639">CGDPVFGQRIVGGTDAIEGAWPWQIGLHYQDALICGGSLISHQWVLTAAHCFVWSKDPSDYWITLGEYQLPINSSHKVVTTVQSIIVNSLFNGTGTPGDIALVKLSRHITYTEYILPVCIPTPSMNFSAGTNCWLTGWGSIENDVPLPYPQTLQQVMVPLISNSACDEMYHINTNVPANQQIVPSDQICAGYADGQKDSCQGDSGGPLVCNIDGIWYQVGIISWGDDCAFPNRPGVYTYVPDYLDWTSSYGATLIRKGRLSL</sequence>
<gene>
    <name evidence="4" type="ORF">GDO78_023072</name>
</gene>
<proteinExistence type="predicted"/>
<dbReference type="PROSITE" id="PS00135">
    <property type="entry name" value="TRYPSIN_SER"/>
    <property type="match status" value="1"/>
</dbReference>
<keyword evidence="2" id="KW-0645">Protease</keyword>
<dbReference type="PROSITE" id="PS50240">
    <property type="entry name" value="TRYPSIN_DOM"/>
    <property type="match status" value="1"/>
</dbReference>
<reference evidence="4" key="1">
    <citation type="thesis" date="2020" institute="ProQuest LLC" country="789 East Eisenhower Parkway, Ann Arbor, MI, USA">
        <title>Comparative Genomics and Chromosome Evolution.</title>
        <authorList>
            <person name="Mudd A.B."/>
        </authorList>
    </citation>
    <scope>NUCLEOTIDE SEQUENCE</scope>
    <source>
        <strain evidence="4">HN-11 Male</strain>
        <tissue evidence="4">Kidney and liver</tissue>
    </source>
</reference>